<protein>
    <submittedName>
        <fullName evidence="3">CheY chemotaxis protein or a CheY-like REC (Receiver) domain</fullName>
    </submittedName>
</protein>
<keyword evidence="4" id="KW-1185">Reference proteome</keyword>
<evidence type="ECO:0000313" key="3">
    <source>
        <dbReference type="EMBL" id="SDO23257.1"/>
    </source>
</evidence>
<dbReference type="Gene3D" id="3.40.50.2300">
    <property type="match status" value="1"/>
</dbReference>
<gene>
    <name evidence="3" type="ORF">SAMN05192530_104309</name>
</gene>
<dbReference type="InterPro" id="IPR001789">
    <property type="entry name" value="Sig_transdc_resp-reg_receiver"/>
</dbReference>
<dbReference type="GO" id="GO:0000160">
    <property type="term" value="P:phosphorelay signal transduction system"/>
    <property type="evidence" value="ECO:0007669"/>
    <property type="project" value="InterPro"/>
</dbReference>
<reference evidence="3 4" key="1">
    <citation type="submission" date="2016-10" db="EMBL/GenBank/DDBJ databases">
        <authorList>
            <person name="de Groot N.N."/>
        </authorList>
    </citation>
    <scope>NUCLEOTIDE SEQUENCE [LARGE SCALE GENOMIC DNA]</scope>
    <source>
        <strain evidence="4">L7-484,KACC 16230,DSM 25025</strain>
    </source>
</reference>
<dbReference type="Proteomes" id="UP000198793">
    <property type="component" value="Unassembled WGS sequence"/>
</dbReference>
<accession>A0A1H0HVR6</accession>
<dbReference type="EMBL" id="FNIT01000004">
    <property type="protein sequence ID" value="SDO23257.1"/>
    <property type="molecule type" value="Genomic_DNA"/>
</dbReference>
<evidence type="ECO:0000259" key="2">
    <source>
        <dbReference type="PROSITE" id="PS50110"/>
    </source>
</evidence>
<dbReference type="STRING" id="1166073.SAMN05192530_104309"/>
<dbReference type="AlphaFoldDB" id="A0A1H0HVR6"/>
<name>A0A1H0HVR6_9HYPH</name>
<dbReference type="PROSITE" id="PS50110">
    <property type="entry name" value="RESPONSE_REGULATORY"/>
    <property type="match status" value="1"/>
</dbReference>
<feature type="modified residue" description="4-aspartylphosphate" evidence="1">
    <location>
        <position position="61"/>
    </location>
</feature>
<sequence>MSASSLEGRTILVVEDDPRIAGEIAMALEDRGASVVGPCSGIREAIAAIGEAHELSGAVLDVNLSGELVFPVAYDLARRAVPFVFLTGYDRSLVAVRFSSVPAFEKPVRPEDVVEALASEMQTVPQRRSA</sequence>
<keyword evidence="1" id="KW-0597">Phosphoprotein</keyword>
<evidence type="ECO:0000313" key="4">
    <source>
        <dbReference type="Proteomes" id="UP000198793"/>
    </source>
</evidence>
<organism evidence="3 4">
    <name type="scientific">Aureimonas jatrophae</name>
    <dbReference type="NCBI Taxonomy" id="1166073"/>
    <lineage>
        <taxon>Bacteria</taxon>
        <taxon>Pseudomonadati</taxon>
        <taxon>Pseudomonadota</taxon>
        <taxon>Alphaproteobacteria</taxon>
        <taxon>Hyphomicrobiales</taxon>
        <taxon>Aurantimonadaceae</taxon>
        <taxon>Aureimonas</taxon>
    </lineage>
</organism>
<proteinExistence type="predicted"/>
<evidence type="ECO:0000256" key="1">
    <source>
        <dbReference type="PROSITE-ProRule" id="PRU00169"/>
    </source>
</evidence>
<dbReference type="SMART" id="SM00448">
    <property type="entry name" value="REC"/>
    <property type="match status" value="1"/>
</dbReference>
<dbReference type="SUPFAM" id="SSF52172">
    <property type="entry name" value="CheY-like"/>
    <property type="match status" value="1"/>
</dbReference>
<dbReference type="InterPro" id="IPR011006">
    <property type="entry name" value="CheY-like_superfamily"/>
</dbReference>
<feature type="domain" description="Response regulatory" evidence="2">
    <location>
        <begin position="10"/>
        <end position="121"/>
    </location>
</feature>
<dbReference type="RefSeq" id="WP_090673224.1">
    <property type="nucleotide sequence ID" value="NZ_FNIT01000004.1"/>
</dbReference>
<dbReference type="OrthoDB" id="582170at2"/>